<dbReference type="Proteomes" id="UP000823399">
    <property type="component" value="Unassembled WGS sequence"/>
</dbReference>
<evidence type="ECO:0000313" key="2">
    <source>
        <dbReference type="Proteomes" id="UP000823399"/>
    </source>
</evidence>
<evidence type="ECO:0000313" key="1">
    <source>
        <dbReference type="EMBL" id="KAG2114688.1"/>
    </source>
</evidence>
<name>A0A9P7JXR1_9AGAM</name>
<keyword evidence="2" id="KW-1185">Reference proteome</keyword>
<dbReference type="EMBL" id="JABBWM010000009">
    <property type="protein sequence ID" value="KAG2114688.1"/>
    <property type="molecule type" value="Genomic_DNA"/>
</dbReference>
<dbReference type="AlphaFoldDB" id="A0A9P7JXR1"/>
<protein>
    <submittedName>
        <fullName evidence="1">Uncharacterized protein</fullName>
    </submittedName>
</protein>
<reference evidence="1" key="1">
    <citation type="journal article" date="2020" name="New Phytol.">
        <title>Comparative genomics reveals dynamic genome evolution in host specialist ectomycorrhizal fungi.</title>
        <authorList>
            <person name="Lofgren L.A."/>
            <person name="Nguyen N.H."/>
            <person name="Vilgalys R."/>
            <person name="Ruytinx J."/>
            <person name="Liao H.L."/>
            <person name="Branco S."/>
            <person name="Kuo A."/>
            <person name="LaButti K."/>
            <person name="Lipzen A."/>
            <person name="Andreopoulos W."/>
            <person name="Pangilinan J."/>
            <person name="Riley R."/>
            <person name="Hundley H."/>
            <person name="Na H."/>
            <person name="Barry K."/>
            <person name="Grigoriev I.V."/>
            <person name="Stajich J.E."/>
            <person name="Kennedy P.G."/>
        </authorList>
    </citation>
    <scope>NUCLEOTIDE SEQUENCE</scope>
    <source>
        <strain evidence="1">FC423</strain>
    </source>
</reference>
<gene>
    <name evidence="1" type="ORF">F5147DRAFT_649850</name>
</gene>
<sequence>MSAGFPVHRTSSYSFWKLRARTRVMGTAHALWGTDGVIIATNNAGPLIYSTNPVKTFPKQVVFGEKTDVVVGGSDTSIFDKNEGTLKQVWKHADKARVQTVISGHLTDYKTYDGAYHSIIVGATSQNNAEPVISIWSCQWDNLKIACPLGKALKNFYVAMNTSISFKSLGNIWQNLAQLCEPTNDDIHAWVE</sequence>
<dbReference type="RefSeq" id="XP_041296636.1">
    <property type="nucleotide sequence ID" value="XM_041433387.1"/>
</dbReference>
<dbReference type="OrthoDB" id="2654453at2759"/>
<organism evidence="1 2">
    <name type="scientific">Suillus discolor</name>
    <dbReference type="NCBI Taxonomy" id="1912936"/>
    <lineage>
        <taxon>Eukaryota</taxon>
        <taxon>Fungi</taxon>
        <taxon>Dikarya</taxon>
        <taxon>Basidiomycota</taxon>
        <taxon>Agaricomycotina</taxon>
        <taxon>Agaricomycetes</taxon>
        <taxon>Agaricomycetidae</taxon>
        <taxon>Boletales</taxon>
        <taxon>Suillineae</taxon>
        <taxon>Suillaceae</taxon>
        <taxon>Suillus</taxon>
    </lineage>
</organism>
<comment type="caution">
    <text evidence="1">The sequence shown here is derived from an EMBL/GenBank/DDBJ whole genome shotgun (WGS) entry which is preliminary data.</text>
</comment>
<accession>A0A9P7JXR1</accession>
<proteinExistence type="predicted"/>
<dbReference type="GeneID" id="64695646"/>